<dbReference type="AlphaFoldDB" id="A0A837NDK0"/>
<dbReference type="RefSeq" id="WP_053954148.1">
    <property type="nucleotide sequence ID" value="NZ_FNCB01000012.1"/>
</dbReference>
<dbReference type="Proteomes" id="UP000053030">
    <property type="component" value="Unassembled WGS sequence"/>
</dbReference>
<keyword evidence="2" id="KW-1185">Reference proteome</keyword>
<accession>A0A837NDK0</accession>
<evidence type="ECO:0000313" key="1">
    <source>
        <dbReference type="EMBL" id="KPD23176.1"/>
    </source>
</evidence>
<dbReference type="OrthoDB" id="1425096at2"/>
<evidence type="ECO:0000313" key="2">
    <source>
        <dbReference type="Proteomes" id="UP000053030"/>
    </source>
</evidence>
<reference evidence="1 2" key="1">
    <citation type="submission" date="2015-08" db="EMBL/GenBank/DDBJ databases">
        <title>Genome sequencing and assembly of the deep-sea bacterium Idiomarina zobellii.</title>
        <authorList>
            <person name="Mithoefer S.D."/>
            <person name="Rheaume B.A."/>
            <person name="MacLea K.S."/>
        </authorList>
    </citation>
    <scope>NUCLEOTIDE SEQUENCE [LARGE SCALE GENOMIC DNA]</scope>
    <source>
        <strain evidence="1 2">KMM 231</strain>
    </source>
</reference>
<gene>
    <name evidence="1" type="ORF">AFK76_09990</name>
</gene>
<dbReference type="EMBL" id="LHSG01000012">
    <property type="protein sequence ID" value="KPD23176.1"/>
    <property type="molecule type" value="Genomic_DNA"/>
</dbReference>
<comment type="caution">
    <text evidence="1">The sequence shown here is derived from an EMBL/GenBank/DDBJ whole genome shotgun (WGS) entry which is preliminary data.</text>
</comment>
<organism evidence="1 2">
    <name type="scientific">Idiomarina zobellii</name>
    <dbReference type="NCBI Taxonomy" id="86103"/>
    <lineage>
        <taxon>Bacteria</taxon>
        <taxon>Pseudomonadati</taxon>
        <taxon>Pseudomonadota</taxon>
        <taxon>Gammaproteobacteria</taxon>
        <taxon>Alteromonadales</taxon>
        <taxon>Idiomarinaceae</taxon>
        <taxon>Idiomarina</taxon>
    </lineage>
</organism>
<proteinExistence type="predicted"/>
<evidence type="ECO:0008006" key="3">
    <source>
        <dbReference type="Google" id="ProtNLM"/>
    </source>
</evidence>
<name>A0A837NDK0_9GAMM</name>
<protein>
    <recommendedName>
        <fullName evidence="3">Apea-like HEPN domain-containing protein</fullName>
    </recommendedName>
</protein>
<sequence>MPKSFESLKAFQREHRDKWGQGISLRIHRALSWLKKAEFERQHEDIDGEFIALWISFNAAYASEHNITIQKSEREAYRDFFDRVINSDADKRLYNVIWEQYPTAIRSLMNNPYVFQPYWDYVNQQTVDNSWKDSFESAKKRANQALAEQDTVTSVSILMDRMYTLRNQVIHGGATYQGGMNREQLSDACRILGAIAPVVIELLMQNGTEVWGDAVYFEE</sequence>